<name>A0A6M4GS70_9PROT</name>
<evidence type="ECO:0000256" key="2">
    <source>
        <dbReference type="ARBA" id="ARBA00022801"/>
    </source>
</evidence>
<keyword evidence="3" id="KW-0720">Serine protease</keyword>
<protein>
    <recommendedName>
        <fullName evidence="9">Prolyl oligopeptidase</fullName>
    </recommendedName>
</protein>
<dbReference type="SUPFAM" id="SSF53474">
    <property type="entry name" value="alpha/beta-Hydrolases"/>
    <property type="match status" value="1"/>
</dbReference>
<feature type="domain" description="Peptidase S9A N-terminal" evidence="6">
    <location>
        <begin position="24"/>
        <end position="423"/>
    </location>
</feature>
<evidence type="ECO:0000256" key="4">
    <source>
        <dbReference type="SAM" id="SignalP"/>
    </source>
</evidence>
<dbReference type="EMBL" id="CP053069">
    <property type="protein sequence ID" value="QJR10101.1"/>
    <property type="molecule type" value="Genomic_DNA"/>
</dbReference>
<proteinExistence type="predicted"/>
<dbReference type="PANTHER" id="PTHR42881:SF13">
    <property type="entry name" value="PROLYL ENDOPEPTIDASE"/>
    <property type="match status" value="1"/>
</dbReference>
<dbReference type="Pfam" id="PF02897">
    <property type="entry name" value="Peptidase_S9_N"/>
    <property type="match status" value="1"/>
</dbReference>
<sequence length="694" mass="77687">MMRPLIAALLALSASLPAISADPVDPYLWLEEVTGEKPIAWAKERNAETTSALEARPEFKALHDRLLAVYNARERIPGVKKLGPYYYNLWQDAANPRGVWRRTTLEEYRKPEPAWETVLDLGKLSADENEKWVLKATDCLAPQYERCLLSLSRAGADAVVIREFDLVSKSFVKGGFEMSESKGGVAWRGPNDIYVSRDFGPGSLTQSGYPRILKEWHRGTPLASAKVIFEGKETDVGVFPKVTIDKYLRHEIYERRIGVRTAETYYRMPGDVWRRLDVPNDSETTIANNIIATRLRTDWTTGGKTFKAGSLLTMPLRRFQSGGRSFEVVFEPKERVSLQAYAITNTSIVMDVLDNVKGRLLVAERKGLEWKVREVPAPQNSSLTIAAVEHDLSDDYWLSAAGFLEPNALYLGNATSDKLEKLKALPAQYDAKGLKVLQYEATSKDGTKVPYFVVMREDAKLDGSNPTILYGYGGFEISMTPSYSGTIGSAWLEKGGVWVLSNLRGGGEFGPAWNLTARREGRYKTHDDFIAVAEDLIARKITSPRRLGIMGGSQGGLLVGAAFTQRPELFNAVVCSVPLLDMKRFNKLLAGASWMGEYGNPDDPKDWAFISQYSPYQKVAKGVKYPHILFTTSTRDDRVHPGHARKMVAKMREQGHEGISYFEYMEGGHAAGTNPTQQAYTWSLVYTFFTRELF</sequence>
<evidence type="ECO:0000259" key="5">
    <source>
        <dbReference type="Pfam" id="PF00326"/>
    </source>
</evidence>
<dbReference type="PANTHER" id="PTHR42881">
    <property type="entry name" value="PROLYL ENDOPEPTIDASE"/>
    <property type="match status" value="1"/>
</dbReference>
<accession>A0A6M4GS70</accession>
<evidence type="ECO:0000313" key="8">
    <source>
        <dbReference type="Proteomes" id="UP000501534"/>
    </source>
</evidence>
<organism evidence="7 8">
    <name type="scientific">Usitatibacter rugosus</name>
    <dbReference type="NCBI Taxonomy" id="2732067"/>
    <lineage>
        <taxon>Bacteria</taxon>
        <taxon>Pseudomonadati</taxon>
        <taxon>Pseudomonadota</taxon>
        <taxon>Betaproteobacteria</taxon>
        <taxon>Nitrosomonadales</taxon>
        <taxon>Usitatibacteraceae</taxon>
        <taxon>Usitatibacter</taxon>
    </lineage>
</organism>
<feature type="signal peptide" evidence="4">
    <location>
        <begin position="1"/>
        <end position="20"/>
    </location>
</feature>
<dbReference type="InterPro" id="IPR051167">
    <property type="entry name" value="Prolyl_oligopep/macrocyclase"/>
</dbReference>
<dbReference type="Pfam" id="PF00326">
    <property type="entry name" value="Peptidase_S9"/>
    <property type="match status" value="1"/>
</dbReference>
<dbReference type="GO" id="GO:0004252">
    <property type="term" value="F:serine-type endopeptidase activity"/>
    <property type="evidence" value="ECO:0007669"/>
    <property type="project" value="InterPro"/>
</dbReference>
<dbReference type="InterPro" id="IPR023302">
    <property type="entry name" value="Pept_S9A_N"/>
</dbReference>
<keyword evidence="1" id="KW-0645">Protease</keyword>
<dbReference type="SUPFAM" id="SSF50993">
    <property type="entry name" value="Peptidase/esterase 'gauge' domain"/>
    <property type="match status" value="1"/>
</dbReference>
<dbReference type="GO" id="GO:0006508">
    <property type="term" value="P:proteolysis"/>
    <property type="evidence" value="ECO:0007669"/>
    <property type="project" value="UniProtKB-KW"/>
</dbReference>
<dbReference type="InterPro" id="IPR002470">
    <property type="entry name" value="Peptidase_S9A"/>
</dbReference>
<dbReference type="PRINTS" id="PR00862">
    <property type="entry name" value="PROLIGOPTASE"/>
</dbReference>
<dbReference type="Proteomes" id="UP000501534">
    <property type="component" value="Chromosome"/>
</dbReference>
<evidence type="ECO:0000259" key="6">
    <source>
        <dbReference type="Pfam" id="PF02897"/>
    </source>
</evidence>
<keyword evidence="4" id="KW-0732">Signal</keyword>
<dbReference type="RefSeq" id="WP_212756977.1">
    <property type="nucleotide sequence ID" value="NZ_CP053069.1"/>
</dbReference>
<evidence type="ECO:0000256" key="1">
    <source>
        <dbReference type="ARBA" id="ARBA00022670"/>
    </source>
</evidence>
<dbReference type="GO" id="GO:0070012">
    <property type="term" value="F:oligopeptidase activity"/>
    <property type="evidence" value="ECO:0007669"/>
    <property type="project" value="TreeGrafter"/>
</dbReference>
<dbReference type="InterPro" id="IPR029058">
    <property type="entry name" value="AB_hydrolase_fold"/>
</dbReference>
<gene>
    <name evidence="7" type="ORF">DSM104443_01153</name>
</gene>
<dbReference type="Gene3D" id="3.40.50.1820">
    <property type="entry name" value="alpha/beta hydrolase"/>
    <property type="match status" value="1"/>
</dbReference>
<evidence type="ECO:0000256" key="3">
    <source>
        <dbReference type="ARBA" id="ARBA00022825"/>
    </source>
</evidence>
<keyword evidence="2" id="KW-0378">Hydrolase</keyword>
<reference evidence="7 8" key="1">
    <citation type="submission" date="2020-04" db="EMBL/GenBank/DDBJ databases">
        <title>Usitatibacter rugosus gen. nov., sp. nov. and Usitatibacter palustris sp. nov., novel members of Usitatibacteraceae fam. nov. within the order Nitrosomonadales isolated from soil.</title>
        <authorList>
            <person name="Huber K.J."/>
            <person name="Neumann-Schaal M."/>
            <person name="Geppert A."/>
            <person name="Luckner M."/>
            <person name="Wanner G."/>
            <person name="Overmann J."/>
        </authorList>
    </citation>
    <scope>NUCLEOTIDE SEQUENCE [LARGE SCALE GENOMIC DNA]</scope>
    <source>
        <strain evidence="7 8">0125_3</strain>
    </source>
</reference>
<dbReference type="KEGG" id="uru:DSM104443_01153"/>
<dbReference type="GO" id="GO:0005829">
    <property type="term" value="C:cytosol"/>
    <property type="evidence" value="ECO:0007669"/>
    <property type="project" value="TreeGrafter"/>
</dbReference>
<evidence type="ECO:0008006" key="9">
    <source>
        <dbReference type="Google" id="ProtNLM"/>
    </source>
</evidence>
<keyword evidence="8" id="KW-1185">Reference proteome</keyword>
<feature type="domain" description="Peptidase S9 prolyl oligopeptidase catalytic" evidence="5">
    <location>
        <begin position="490"/>
        <end position="692"/>
    </location>
</feature>
<dbReference type="AlphaFoldDB" id="A0A6M4GS70"/>
<dbReference type="InterPro" id="IPR001375">
    <property type="entry name" value="Peptidase_S9_cat"/>
</dbReference>
<evidence type="ECO:0000313" key="7">
    <source>
        <dbReference type="EMBL" id="QJR10101.1"/>
    </source>
</evidence>
<feature type="chain" id="PRO_5026701828" description="Prolyl oligopeptidase" evidence="4">
    <location>
        <begin position="21"/>
        <end position="694"/>
    </location>
</feature>
<dbReference type="Gene3D" id="2.130.10.120">
    <property type="entry name" value="Prolyl oligopeptidase, N-terminal domain"/>
    <property type="match status" value="1"/>
</dbReference>